<accession>A0A1Q3ERV6</accession>
<dbReference type="InterPro" id="IPR006073">
    <property type="entry name" value="GTP-bd"/>
</dbReference>
<evidence type="ECO:0000313" key="3">
    <source>
        <dbReference type="EMBL" id="GAW09947.1"/>
    </source>
</evidence>
<dbReference type="AlphaFoldDB" id="A0A1Q3ERV6"/>
<dbReference type="EMBL" id="BDGU01001454">
    <property type="protein sequence ID" value="GAW09947.1"/>
    <property type="molecule type" value="Genomic_DNA"/>
</dbReference>
<reference evidence="3 4" key="2">
    <citation type="submission" date="2017-02" db="EMBL/GenBank/DDBJ databases">
        <title>A genome survey and senescence transcriptome analysis in Lentinula edodes.</title>
        <authorList>
            <person name="Sakamoto Y."/>
            <person name="Nakade K."/>
            <person name="Sato S."/>
            <person name="Yoshida Y."/>
            <person name="Miyazaki K."/>
            <person name="Natsume S."/>
            <person name="Konno N."/>
        </authorList>
    </citation>
    <scope>NUCLEOTIDE SEQUENCE [LARGE SCALE GENOMIC DNA]</scope>
    <source>
        <strain evidence="3 4">NBRC 111202</strain>
    </source>
</reference>
<dbReference type="Gene3D" id="3.40.50.300">
    <property type="entry name" value="P-loop containing nucleotide triphosphate hydrolases"/>
    <property type="match status" value="1"/>
</dbReference>
<dbReference type="Proteomes" id="UP000188533">
    <property type="component" value="Unassembled WGS sequence"/>
</dbReference>
<dbReference type="GO" id="GO:0005525">
    <property type="term" value="F:GTP binding"/>
    <property type="evidence" value="ECO:0007669"/>
    <property type="project" value="InterPro"/>
</dbReference>
<protein>
    <recommendedName>
        <fullName evidence="2">G domain-containing protein</fullName>
    </recommendedName>
</protein>
<dbReference type="Pfam" id="PF01926">
    <property type="entry name" value="MMR_HSR1"/>
    <property type="match status" value="1"/>
</dbReference>
<feature type="domain" description="G" evidence="2">
    <location>
        <begin position="108"/>
        <end position="181"/>
    </location>
</feature>
<feature type="coiled-coil region" evidence="1">
    <location>
        <begin position="315"/>
        <end position="372"/>
    </location>
</feature>
<evidence type="ECO:0000256" key="1">
    <source>
        <dbReference type="SAM" id="Coils"/>
    </source>
</evidence>
<dbReference type="STRING" id="5353.A0A1Q3ERV6"/>
<comment type="caution">
    <text evidence="3">The sequence shown here is derived from an EMBL/GenBank/DDBJ whole genome shotgun (WGS) entry which is preliminary data.</text>
</comment>
<dbReference type="SUPFAM" id="SSF52540">
    <property type="entry name" value="P-loop containing nucleoside triphosphate hydrolases"/>
    <property type="match status" value="1"/>
</dbReference>
<reference evidence="3 4" key="1">
    <citation type="submission" date="2016-08" db="EMBL/GenBank/DDBJ databases">
        <authorList>
            <consortium name="Lentinula edodes genome sequencing consortium"/>
            <person name="Sakamoto Y."/>
            <person name="Nakade K."/>
            <person name="Sato S."/>
            <person name="Yoshida Y."/>
            <person name="Miyazaki K."/>
            <person name="Natsume S."/>
            <person name="Konno N."/>
        </authorList>
    </citation>
    <scope>NUCLEOTIDE SEQUENCE [LARGE SCALE GENOMIC DNA]</scope>
    <source>
        <strain evidence="3 4">NBRC 111202</strain>
    </source>
</reference>
<gene>
    <name evidence="3" type="ORF">LENED_012166</name>
</gene>
<evidence type="ECO:0000313" key="4">
    <source>
        <dbReference type="Proteomes" id="UP000188533"/>
    </source>
</evidence>
<name>A0A1Q3ERV6_LENED</name>
<sequence>MEFYKYENENDTQLTCRGGTQLSFSRPPCQLYRYWFTEYCPLICNFTDCSCASRHARAYRASIADMDIMDYLSASGSFKDTKPGFCKTKQPPLQSFPSMAKVSDHISIAIMGGTGTGKTTFTNLISDSGFKIGNGLESCTKHIQTIDFTFNNHIVTLIDVPGFDDTNKSDADILKMIADFLASEYKAGRRLSGIMYLHRISDVRMGGASKRNFAMFEKLCGQDAFSNVAIVTTRWDQEEEAVAKARLEELKTKPQLYKPVLDGGGAIFRHERTRDSANAILSHLVAKTATSLLIQREMVEESKGISETAAGKELQQEILRQVEKHQQEMDELLEELKNNRETSEFEELEAECEALQEQATHWQEEARKLAETSTPIKPDLLNESSPQPLFDTTFHHTGRFLKLTGEFAGQISSIINYSVVVSAISYIRHAHVFSPSTFQCQNVTVAAAPLKLAPRPLAPNVVVFSLGWDETTAFFHGEQRPALFFYNNYGLTARRDPYGRIMGKDKARIENEVNDSNTDGSKNTYYGCDIT</sequence>
<evidence type="ECO:0000259" key="2">
    <source>
        <dbReference type="Pfam" id="PF01926"/>
    </source>
</evidence>
<proteinExistence type="predicted"/>
<keyword evidence="4" id="KW-1185">Reference proteome</keyword>
<dbReference type="InterPro" id="IPR027417">
    <property type="entry name" value="P-loop_NTPase"/>
</dbReference>
<keyword evidence="1" id="KW-0175">Coiled coil</keyword>
<organism evidence="3 4">
    <name type="scientific">Lentinula edodes</name>
    <name type="common">Shiitake mushroom</name>
    <name type="synonym">Lentinus edodes</name>
    <dbReference type="NCBI Taxonomy" id="5353"/>
    <lineage>
        <taxon>Eukaryota</taxon>
        <taxon>Fungi</taxon>
        <taxon>Dikarya</taxon>
        <taxon>Basidiomycota</taxon>
        <taxon>Agaricomycotina</taxon>
        <taxon>Agaricomycetes</taxon>
        <taxon>Agaricomycetidae</taxon>
        <taxon>Agaricales</taxon>
        <taxon>Marasmiineae</taxon>
        <taxon>Omphalotaceae</taxon>
        <taxon>Lentinula</taxon>
    </lineage>
</organism>